<organism evidence="1 2">
    <name type="scientific">Clostridium sporogenes</name>
    <dbReference type="NCBI Taxonomy" id="1509"/>
    <lineage>
        <taxon>Bacteria</taxon>
        <taxon>Bacillati</taxon>
        <taxon>Bacillota</taxon>
        <taxon>Clostridia</taxon>
        <taxon>Eubacteriales</taxon>
        <taxon>Clostridiaceae</taxon>
        <taxon>Clostridium</taxon>
    </lineage>
</organism>
<accession>A0A1L3NC19</accession>
<dbReference type="RefSeq" id="WP_198410380.1">
    <property type="nucleotide sequence ID" value="NZ_CP013243.1"/>
</dbReference>
<proteinExistence type="predicted"/>
<name>A0A1L3NC19_CLOSG</name>
<gene>
    <name evidence="1" type="ORF">NPD5_1145</name>
</gene>
<dbReference type="EMBL" id="CP013243">
    <property type="protein sequence ID" value="APH13664.1"/>
    <property type="molecule type" value="Genomic_DNA"/>
</dbReference>
<evidence type="ECO:0000313" key="2">
    <source>
        <dbReference type="Proteomes" id="UP000182204"/>
    </source>
</evidence>
<sequence length="100" mass="11603">MNNLLGAYDKDRKLGKEGITAAGLLMFGEESAITDEFSNYFLDYREKISEEVRWDYRLISSDGTWSGNIFDFYFKIINKITDNLKVVKKIQLKLPLLIVN</sequence>
<protein>
    <submittedName>
        <fullName evidence="1">Uncharacterized protein</fullName>
    </submittedName>
</protein>
<dbReference type="Proteomes" id="UP000182204">
    <property type="component" value="Chromosome"/>
</dbReference>
<dbReference type="AlphaFoldDB" id="A0A1L3NC19"/>
<evidence type="ECO:0000313" key="1">
    <source>
        <dbReference type="EMBL" id="APH13664.1"/>
    </source>
</evidence>
<reference evidence="1 2" key="1">
    <citation type="submission" date="2015-11" db="EMBL/GenBank/DDBJ databases">
        <authorList>
            <person name="Hill K.K."/>
            <person name="Shirey T.B."/>
            <person name="Raphael B."/>
            <person name="Daligault H.E."/>
            <person name="Davenport K.W."/>
            <person name="Bruce D.C."/>
            <person name="Foley B.T."/>
            <person name="Johnson S.L."/>
        </authorList>
    </citation>
    <scope>NUCLEOTIDE SEQUENCE [LARGE SCALE GENOMIC DNA]</scope>
    <source>
        <strain evidence="1 2">CDC_1632</strain>
    </source>
</reference>